<dbReference type="RefSeq" id="XP_008611348.1">
    <property type="nucleotide sequence ID" value="XM_008613126.1"/>
</dbReference>
<dbReference type="PROSITE" id="PS50003">
    <property type="entry name" value="PH_DOMAIN"/>
    <property type="match status" value="2"/>
</dbReference>
<dbReference type="eggNOG" id="KOG0904">
    <property type="taxonomic scope" value="Eukaryota"/>
</dbReference>
<keyword evidence="4" id="KW-0547">Nucleotide-binding</keyword>
<dbReference type="CDD" id="cd00891">
    <property type="entry name" value="PI3Kc"/>
    <property type="match status" value="1"/>
</dbReference>
<dbReference type="CDD" id="cd00821">
    <property type="entry name" value="PH"/>
    <property type="match status" value="1"/>
</dbReference>
<dbReference type="InterPro" id="IPR016024">
    <property type="entry name" value="ARM-type_fold"/>
</dbReference>
<dbReference type="GO" id="GO:0005524">
    <property type="term" value="F:ATP binding"/>
    <property type="evidence" value="ECO:0007669"/>
    <property type="project" value="UniProtKB-KW"/>
</dbReference>
<dbReference type="InterPro" id="IPR001263">
    <property type="entry name" value="PI3K_accessory_dom"/>
</dbReference>
<keyword evidence="6" id="KW-0067">ATP-binding</keyword>
<dbReference type="STRING" id="1156394.T0QB13"/>
<comment type="similarity">
    <text evidence="7">Belongs to the PI3/PI4-kinase family.</text>
</comment>
<dbReference type="SUPFAM" id="SSF56112">
    <property type="entry name" value="Protein kinase-like (PK-like)"/>
    <property type="match status" value="1"/>
</dbReference>
<evidence type="ECO:0000256" key="8">
    <source>
        <dbReference type="SAM" id="MobiDB-lite"/>
    </source>
</evidence>
<feature type="region of interest" description="Disordered" evidence="8">
    <location>
        <begin position="121"/>
        <end position="142"/>
    </location>
</feature>
<feature type="domain" description="PI3K/PI4K catalytic" evidence="10">
    <location>
        <begin position="1056"/>
        <end position="1332"/>
    </location>
</feature>
<dbReference type="InterPro" id="IPR015433">
    <property type="entry name" value="PI3/4_kinase"/>
</dbReference>
<dbReference type="InterPro" id="IPR036940">
    <property type="entry name" value="PI3/4_kinase_cat_sf"/>
</dbReference>
<dbReference type="GO" id="GO:0043491">
    <property type="term" value="P:phosphatidylinositol 3-kinase/protein kinase B signal transduction"/>
    <property type="evidence" value="ECO:0007669"/>
    <property type="project" value="TreeGrafter"/>
</dbReference>
<dbReference type="InterPro" id="IPR035892">
    <property type="entry name" value="C2_domain_sf"/>
</dbReference>
<dbReference type="GO" id="GO:0005737">
    <property type="term" value="C:cytoplasm"/>
    <property type="evidence" value="ECO:0007669"/>
    <property type="project" value="TreeGrafter"/>
</dbReference>
<dbReference type="PROSITE" id="PS00915">
    <property type="entry name" value="PI3_4_KINASE_1"/>
    <property type="match status" value="1"/>
</dbReference>
<protein>
    <recommendedName>
        <fullName evidence="2">phosphatidylinositol 3-kinase</fullName>
        <ecNumber evidence="2">2.7.1.137</ecNumber>
    </recommendedName>
</protein>
<proteinExistence type="inferred from homology"/>
<dbReference type="Gene3D" id="3.10.20.90">
    <property type="entry name" value="Phosphatidylinositol 3-kinase Catalytic Subunit, Chain A, domain 1"/>
    <property type="match status" value="1"/>
</dbReference>
<dbReference type="SUPFAM" id="SSF49562">
    <property type="entry name" value="C2 domain (Calcium/lipid-binding domain, CaLB)"/>
    <property type="match status" value="1"/>
</dbReference>
<dbReference type="EMBL" id="JH767152">
    <property type="protein sequence ID" value="EQC35064.1"/>
    <property type="molecule type" value="Genomic_DNA"/>
</dbReference>
<dbReference type="GO" id="GO:0048015">
    <property type="term" value="P:phosphatidylinositol-mediated signaling"/>
    <property type="evidence" value="ECO:0007669"/>
    <property type="project" value="TreeGrafter"/>
</dbReference>
<dbReference type="PANTHER" id="PTHR10048">
    <property type="entry name" value="PHOSPHATIDYLINOSITOL KINASE"/>
    <property type="match status" value="1"/>
</dbReference>
<dbReference type="PROSITE" id="PS51545">
    <property type="entry name" value="PIK_HELICAL"/>
    <property type="match status" value="1"/>
</dbReference>
<evidence type="ECO:0000259" key="11">
    <source>
        <dbReference type="PROSITE" id="PS51545"/>
    </source>
</evidence>
<dbReference type="SUPFAM" id="SSF54236">
    <property type="entry name" value="Ubiquitin-like"/>
    <property type="match status" value="1"/>
</dbReference>
<dbReference type="SMART" id="SM00145">
    <property type="entry name" value="PI3Ka"/>
    <property type="match status" value="1"/>
</dbReference>
<dbReference type="InterPro" id="IPR011009">
    <property type="entry name" value="Kinase-like_dom_sf"/>
</dbReference>
<dbReference type="FunFam" id="3.30.1010.10:FF:000008">
    <property type="entry name" value="Phosphatidylinositol 4,5-bisphosphate 3-kinase catalytic subunit gamma"/>
    <property type="match status" value="1"/>
</dbReference>
<dbReference type="InterPro" id="IPR029071">
    <property type="entry name" value="Ubiquitin-like_domsf"/>
</dbReference>
<dbReference type="Gene3D" id="3.30.1010.10">
    <property type="entry name" value="Phosphatidylinositol 3-kinase Catalytic Subunit, Chain A, domain 4"/>
    <property type="match status" value="1"/>
</dbReference>
<evidence type="ECO:0000259" key="10">
    <source>
        <dbReference type="PROSITE" id="PS50290"/>
    </source>
</evidence>
<dbReference type="EC" id="2.7.1.137" evidence="2"/>
<evidence type="ECO:0000256" key="6">
    <source>
        <dbReference type="ARBA" id="ARBA00022840"/>
    </source>
</evidence>
<dbReference type="GO" id="GO:0032060">
    <property type="term" value="P:bleb assembly"/>
    <property type="evidence" value="ECO:0007669"/>
    <property type="project" value="UniProtKB-ARBA"/>
</dbReference>
<dbReference type="GO" id="GO:0005942">
    <property type="term" value="C:phosphatidylinositol 3-kinase complex"/>
    <property type="evidence" value="ECO:0007669"/>
    <property type="project" value="TreeGrafter"/>
</dbReference>
<reference evidence="14 15" key="1">
    <citation type="submission" date="2012-04" db="EMBL/GenBank/DDBJ databases">
        <title>The Genome Sequence of Saprolegnia declina VS20.</title>
        <authorList>
            <consortium name="The Broad Institute Genome Sequencing Platform"/>
            <person name="Russ C."/>
            <person name="Nusbaum C."/>
            <person name="Tyler B."/>
            <person name="van West P."/>
            <person name="Dieguez-Uribeondo J."/>
            <person name="de Bruijn I."/>
            <person name="Tripathy S."/>
            <person name="Jiang R."/>
            <person name="Young S.K."/>
            <person name="Zeng Q."/>
            <person name="Gargeya S."/>
            <person name="Fitzgerald M."/>
            <person name="Haas B."/>
            <person name="Abouelleil A."/>
            <person name="Alvarado L."/>
            <person name="Arachchi H.M."/>
            <person name="Berlin A."/>
            <person name="Chapman S.B."/>
            <person name="Goldberg J."/>
            <person name="Griggs A."/>
            <person name="Gujja S."/>
            <person name="Hansen M."/>
            <person name="Howarth C."/>
            <person name="Imamovic A."/>
            <person name="Larimer J."/>
            <person name="McCowen C."/>
            <person name="Montmayeur A."/>
            <person name="Murphy C."/>
            <person name="Neiman D."/>
            <person name="Pearson M."/>
            <person name="Priest M."/>
            <person name="Roberts A."/>
            <person name="Saif S."/>
            <person name="Shea T."/>
            <person name="Sisk P."/>
            <person name="Sykes S."/>
            <person name="Wortman J."/>
            <person name="Nusbaum C."/>
            <person name="Birren B."/>
        </authorList>
    </citation>
    <scope>NUCLEOTIDE SEQUENCE [LARGE SCALE GENOMIC DNA]</scope>
    <source>
        <strain evidence="14 15">VS20</strain>
    </source>
</reference>
<dbReference type="GO" id="GO:0035005">
    <property type="term" value="F:1-phosphatidylinositol-4-phosphate 3-kinase activity"/>
    <property type="evidence" value="ECO:0007669"/>
    <property type="project" value="TreeGrafter"/>
</dbReference>
<dbReference type="GO" id="GO:0016303">
    <property type="term" value="F:1-phosphatidylinositol-3-kinase activity"/>
    <property type="evidence" value="ECO:0007669"/>
    <property type="project" value="UniProtKB-EC"/>
</dbReference>
<evidence type="ECO:0000256" key="2">
    <source>
        <dbReference type="ARBA" id="ARBA00012073"/>
    </source>
</evidence>
<dbReference type="InterPro" id="IPR000341">
    <property type="entry name" value="PI3K_Ras-bd_dom"/>
</dbReference>
<dbReference type="Gene3D" id="1.10.1070.11">
    <property type="entry name" value="Phosphatidylinositol 3-/4-kinase, catalytic domain"/>
    <property type="match status" value="1"/>
</dbReference>
<dbReference type="GeneID" id="19948029"/>
<evidence type="ECO:0000256" key="3">
    <source>
        <dbReference type="ARBA" id="ARBA00022679"/>
    </source>
</evidence>
<dbReference type="InterPro" id="IPR011993">
    <property type="entry name" value="PH-like_dom_sf"/>
</dbReference>
<feature type="domain" description="PI3K-RBD" evidence="12">
    <location>
        <begin position="249"/>
        <end position="347"/>
    </location>
</feature>
<dbReference type="PROSITE" id="PS51546">
    <property type="entry name" value="PI3K_RBD"/>
    <property type="match status" value="1"/>
</dbReference>
<evidence type="ECO:0000259" key="12">
    <source>
        <dbReference type="PROSITE" id="PS51546"/>
    </source>
</evidence>
<dbReference type="InterPro" id="IPR018936">
    <property type="entry name" value="PI3/4_kinase_CS"/>
</dbReference>
<dbReference type="Pfam" id="PF00169">
    <property type="entry name" value="PH"/>
    <property type="match status" value="2"/>
</dbReference>
<evidence type="ECO:0000259" key="13">
    <source>
        <dbReference type="PROSITE" id="PS51547"/>
    </source>
</evidence>
<dbReference type="Pfam" id="PF00613">
    <property type="entry name" value="PI3Ka"/>
    <property type="match status" value="1"/>
</dbReference>
<evidence type="ECO:0000313" key="14">
    <source>
        <dbReference type="EMBL" id="EQC35064.1"/>
    </source>
</evidence>
<dbReference type="SMART" id="SM00233">
    <property type="entry name" value="PH"/>
    <property type="match status" value="2"/>
</dbReference>
<dbReference type="Proteomes" id="UP000030762">
    <property type="component" value="Unassembled WGS sequence"/>
</dbReference>
<dbReference type="GO" id="GO:0050920">
    <property type="term" value="P:regulation of chemotaxis"/>
    <property type="evidence" value="ECO:0007669"/>
    <property type="project" value="UniProtKB-ARBA"/>
</dbReference>
<accession>T0QB13</accession>
<evidence type="ECO:0000256" key="4">
    <source>
        <dbReference type="ARBA" id="ARBA00022741"/>
    </source>
</evidence>
<keyword evidence="3" id="KW-0808">Transferase</keyword>
<dbReference type="Pfam" id="PF00794">
    <property type="entry name" value="PI3K_rbd"/>
    <property type="match status" value="1"/>
</dbReference>
<dbReference type="Pfam" id="PF00792">
    <property type="entry name" value="PI3K_C2"/>
    <property type="match status" value="1"/>
</dbReference>
<dbReference type="InterPro" id="IPR042236">
    <property type="entry name" value="PI3K_accessory_sf"/>
</dbReference>
<keyword evidence="5" id="KW-0418">Kinase</keyword>
<gene>
    <name evidence="14" type="ORF">SDRG_07302</name>
</gene>
<dbReference type="InterPro" id="IPR000403">
    <property type="entry name" value="PI3/4_kinase_cat_dom"/>
</dbReference>
<feature type="domain" description="PH" evidence="9">
    <location>
        <begin position="139"/>
        <end position="244"/>
    </location>
</feature>
<dbReference type="Gene3D" id="2.60.40.150">
    <property type="entry name" value="C2 domain"/>
    <property type="match status" value="1"/>
</dbReference>
<dbReference type="OMA" id="GHVKYQF"/>
<evidence type="ECO:0000256" key="7">
    <source>
        <dbReference type="PROSITE-ProRule" id="PRU00880"/>
    </source>
</evidence>
<name>T0QB13_SAPDV</name>
<dbReference type="PROSITE" id="PS50290">
    <property type="entry name" value="PI3_4_KINASE_3"/>
    <property type="match status" value="1"/>
</dbReference>
<dbReference type="Gene3D" id="1.25.40.70">
    <property type="entry name" value="Phosphatidylinositol 3-kinase, accessory domain (PIK)"/>
    <property type="match status" value="1"/>
</dbReference>
<dbReference type="Gene3D" id="2.30.29.30">
    <property type="entry name" value="Pleckstrin-homology domain (PH domain)/Phosphotyrosine-binding domain (PTB)"/>
    <property type="match status" value="2"/>
</dbReference>
<comment type="catalytic activity">
    <reaction evidence="1">
        <text>a 1,2-diacyl-sn-glycero-3-phospho-(1D-myo-inositol) + ATP = a 1,2-diacyl-sn-glycero-3-phospho-(1D-myo-inositol-3-phosphate) + ADP + H(+)</text>
        <dbReference type="Rhea" id="RHEA:12709"/>
        <dbReference type="ChEBI" id="CHEBI:15378"/>
        <dbReference type="ChEBI" id="CHEBI:30616"/>
        <dbReference type="ChEBI" id="CHEBI:57880"/>
        <dbReference type="ChEBI" id="CHEBI:58088"/>
        <dbReference type="ChEBI" id="CHEBI:456216"/>
        <dbReference type="EC" id="2.7.1.137"/>
    </reaction>
</comment>
<dbReference type="GO" id="GO:0005886">
    <property type="term" value="C:plasma membrane"/>
    <property type="evidence" value="ECO:0007669"/>
    <property type="project" value="TreeGrafter"/>
</dbReference>
<dbReference type="GO" id="GO:0016477">
    <property type="term" value="P:cell migration"/>
    <property type="evidence" value="ECO:0007669"/>
    <property type="project" value="TreeGrafter"/>
</dbReference>
<organism evidence="14 15">
    <name type="scientific">Saprolegnia diclina (strain VS20)</name>
    <dbReference type="NCBI Taxonomy" id="1156394"/>
    <lineage>
        <taxon>Eukaryota</taxon>
        <taxon>Sar</taxon>
        <taxon>Stramenopiles</taxon>
        <taxon>Oomycota</taxon>
        <taxon>Saprolegniomycetes</taxon>
        <taxon>Saprolegniales</taxon>
        <taxon>Saprolegniaceae</taxon>
        <taxon>Saprolegnia</taxon>
    </lineage>
</organism>
<dbReference type="InterPro" id="IPR001849">
    <property type="entry name" value="PH_domain"/>
</dbReference>
<feature type="domain" description="PIK helical" evidence="11">
    <location>
        <begin position="803"/>
        <end position="981"/>
    </location>
</feature>
<evidence type="ECO:0000313" key="15">
    <source>
        <dbReference type="Proteomes" id="UP000030762"/>
    </source>
</evidence>
<keyword evidence="15" id="KW-1185">Reference proteome</keyword>
<dbReference type="SUPFAM" id="SSF50729">
    <property type="entry name" value="PH domain-like"/>
    <property type="match status" value="2"/>
</dbReference>
<dbReference type="OrthoDB" id="67688at2759"/>
<dbReference type="VEuPathDB" id="FungiDB:SDRG_07302"/>
<dbReference type="SMART" id="SM00146">
    <property type="entry name" value="PI3Kc"/>
    <property type="match status" value="1"/>
</dbReference>
<dbReference type="FunFam" id="1.10.1070.11:FF:000001">
    <property type="entry name" value="Phosphatidylinositol 4,5-bisphosphate 3-kinase catalytic subunit"/>
    <property type="match status" value="1"/>
</dbReference>
<feature type="domain" description="C2 PI3K-type" evidence="13">
    <location>
        <begin position="419"/>
        <end position="606"/>
    </location>
</feature>
<dbReference type="Pfam" id="PF00454">
    <property type="entry name" value="PI3_PI4_kinase"/>
    <property type="match status" value="1"/>
</dbReference>
<dbReference type="PANTHER" id="PTHR10048:SF14">
    <property type="entry name" value="LD28067P"/>
    <property type="match status" value="1"/>
</dbReference>
<dbReference type="InterPro" id="IPR035448">
    <property type="entry name" value="PI3Kc"/>
</dbReference>
<evidence type="ECO:0000256" key="5">
    <source>
        <dbReference type="ARBA" id="ARBA00022777"/>
    </source>
</evidence>
<evidence type="ECO:0000259" key="9">
    <source>
        <dbReference type="PROSITE" id="PS50003"/>
    </source>
</evidence>
<dbReference type="SUPFAM" id="SSF48371">
    <property type="entry name" value="ARM repeat"/>
    <property type="match status" value="1"/>
</dbReference>
<evidence type="ECO:0000256" key="1">
    <source>
        <dbReference type="ARBA" id="ARBA00001498"/>
    </source>
</evidence>
<feature type="domain" description="PH" evidence="9">
    <location>
        <begin position="638"/>
        <end position="753"/>
    </location>
</feature>
<dbReference type="PROSITE" id="PS51547">
    <property type="entry name" value="C2_PI3K"/>
    <property type="match status" value="1"/>
</dbReference>
<dbReference type="InterPro" id="IPR002420">
    <property type="entry name" value="PI3K-type_C2_dom"/>
</dbReference>
<dbReference type="InParanoid" id="T0QB13"/>
<sequence length="1347" mass="151510">MVIRCTSSTELDVALPSMDELNPYGLAWCGELDSGNNNNDADAGGVETWLPVPSLMHSKESVRFREALSNVLQDMHLEVSPDELEARATTPEYKLEQSDWAAHDVADAFLKTVARLPQELLDDDDDDDEKPSMAPKSDAPVTLGWLKKRGEGNTSMKKRWMQLEGNVIAYYKREVDNAKYTRAERVKLQKGNIELDKISCFQPCGERDLWWAFELVTTNRTWVLQAESEAEYMKWVNALSHTVSFQVVNIVYRRMLCLQEVRATAKTDVRLNLPQAFTVEMAIEHIFHSYEATVDASALRPYTPSDYVLKLTGFKDYLIDPKRRVVDYTYVRECLVTKKMLRLSVVPKASLTLTPSHKRVLSNIKSSGRLSSMLATSLMAFESPDAHHGSTNNNASETTDDAIPEASTYPSLLAPSCNLKEPLRFCIHRAINCPGFTSSLKRTSHDMSIEKQPLVYADVLVRVELYDGGQRLEDPIESVDTKLQLQTATASASSVGWNVHDYVARWDEPKWYRTKMKIKDLPRTARLVLTLWGAKKDASGKVSANVDERERICSTAINVFDVDGLLVQGDTYNQLLSSVYTLRVGPVPHIIDTTKPYLHLTMAQFPTDVQYRLQDDSTDNQDEGINDDDEASRPTGLVIEKKGWLKKLGQQGSLSKWRKRWFSLSSATGVLSYSDSAQSNTPKLIPLKQATVLICDALKETYTTFAVNKGTRREQRTWGFKLKPFESSRVFLIAADSKQDRDEWMAAIRAVAFEASDNQNEFRDLDDSALSSQRSTITASSVSTDDLKRLDTASIFESPSPSSSSPSSSVAAVLDEIKVLIETDPLVRLNKLQKTVLWAHRHLFAHSFRALPRVLSCVQWTNAADVDEARALMASWAAPRHPAEYLELLDVEFSSDYVRKFAVEKLAAMADTTFSYFIPQLVQALKYESYHASPLALHLIERGLRNPNQIGFDIFWALKVEAENDRFRERFGTLLNSFIDVSSAKMRDVLFVQSTLFSPSGALEGICQYVKQLKAGRKNLDEIRAEARSKLTALNESLPTSYQLPIDPRVEVGKLIVSKCKVMSSAKLPLYLVFENAEAGGDPITVIFKSGDDVRQDSLTLQLIRVMDELWRERGLDLAMEPYKCVATGPMTGILQVVLNSITTADIHKRIGTLGAFDETSFTNWITANNQDKKSLKTAVDLFRRSCAGYCVATCVLGIGDRHNDNIMLTHAGRYFHIDFGHFLGHVKYQFGIKREKTPFVFTPEMAHVLGGVGSDEFAKFVQTCGDAFNVVREHVPFLVTLFLLMIPAEMPELRSRDDINYLVEVCVPTLSTTDAAKSFEVAIEYCLGSRFKRWDNTLHIVAHKYL</sequence>